<dbReference type="PANTHER" id="PTHR10622">
    <property type="entry name" value="HET DOMAIN-CONTAINING PROTEIN"/>
    <property type="match status" value="1"/>
</dbReference>
<reference evidence="3" key="1">
    <citation type="journal article" date="2017" name="Mycologia">
        <title>Fusarium algeriense, sp. nov., a novel toxigenic crown rot pathogen of durum wheat from Algeria is nested in the Fusarium burgessii species complex.</title>
        <authorList>
            <person name="Laraba I."/>
            <person name="Keddad A."/>
            <person name="Boureghda H."/>
            <person name="Abdallah N."/>
            <person name="Vaughan M.M."/>
            <person name="Proctor R.H."/>
            <person name="Busman M."/>
            <person name="O'Donnell K."/>
        </authorList>
    </citation>
    <scope>NUCLEOTIDE SEQUENCE</scope>
    <source>
        <strain evidence="3">NRRL 25174</strain>
    </source>
</reference>
<keyword evidence="4" id="KW-1185">Reference proteome</keyword>
<accession>A0A9P5A8Y9</accession>
<feature type="domain" description="DUF8212" evidence="2">
    <location>
        <begin position="223"/>
        <end position="245"/>
    </location>
</feature>
<dbReference type="OrthoDB" id="20872at2759"/>
<evidence type="ECO:0000259" key="1">
    <source>
        <dbReference type="Pfam" id="PF06985"/>
    </source>
</evidence>
<dbReference type="Proteomes" id="UP000730481">
    <property type="component" value="Unassembled WGS sequence"/>
</dbReference>
<dbReference type="Pfam" id="PF26640">
    <property type="entry name" value="DUF8212"/>
    <property type="match status" value="1"/>
</dbReference>
<reference evidence="3" key="2">
    <citation type="submission" date="2020-02" db="EMBL/GenBank/DDBJ databases">
        <title>Identification and distribution of gene clusters putatively required for synthesis of sphingolipid metabolism inhibitors in phylogenetically diverse species of the filamentous fungus Fusarium.</title>
        <authorList>
            <person name="Kim H.-S."/>
            <person name="Busman M."/>
            <person name="Brown D.W."/>
            <person name="Divon H."/>
            <person name="Uhlig S."/>
            <person name="Proctor R.H."/>
        </authorList>
    </citation>
    <scope>NUCLEOTIDE SEQUENCE</scope>
    <source>
        <strain evidence="3">NRRL 25174</strain>
    </source>
</reference>
<evidence type="ECO:0000313" key="4">
    <source>
        <dbReference type="Proteomes" id="UP000730481"/>
    </source>
</evidence>
<dbReference type="Pfam" id="PF06985">
    <property type="entry name" value="HET"/>
    <property type="match status" value="1"/>
</dbReference>
<dbReference type="InterPro" id="IPR058525">
    <property type="entry name" value="DUF8212"/>
</dbReference>
<evidence type="ECO:0000259" key="2">
    <source>
        <dbReference type="Pfam" id="PF26640"/>
    </source>
</evidence>
<organism evidence="3 4">
    <name type="scientific">Fusarium beomiforme</name>
    <dbReference type="NCBI Taxonomy" id="44412"/>
    <lineage>
        <taxon>Eukaryota</taxon>
        <taxon>Fungi</taxon>
        <taxon>Dikarya</taxon>
        <taxon>Ascomycota</taxon>
        <taxon>Pezizomycotina</taxon>
        <taxon>Sordariomycetes</taxon>
        <taxon>Hypocreomycetidae</taxon>
        <taxon>Hypocreales</taxon>
        <taxon>Nectriaceae</taxon>
        <taxon>Fusarium</taxon>
        <taxon>Fusarium burgessii species complex</taxon>
    </lineage>
</organism>
<dbReference type="InterPro" id="IPR010730">
    <property type="entry name" value="HET"/>
</dbReference>
<feature type="domain" description="Heterokaryon incompatibility" evidence="1">
    <location>
        <begin position="22"/>
        <end position="107"/>
    </location>
</feature>
<dbReference type="EMBL" id="PVQB02000802">
    <property type="protein sequence ID" value="KAF4333637.1"/>
    <property type="molecule type" value="Genomic_DNA"/>
</dbReference>
<dbReference type="PANTHER" id="PTHR10622:SF10">
    <property type="entry name" value="HET DOMAIN-CONTAINING PROTEIN"/>
    <property type="match status" value="1"/>
</dbReference>
<feature type="non-terminal residue" evidence="3">
    <location>
        <position position="435"/>
    </location>
</feature>
<dbReference type="AlphaFoldDB" id="A0A9P5A8Y9"/>
<evidence type="ECO:0000313" key="3">
    <source>
        <dbReference type="EMBL" id="KAF4333637.1"/>
    </source>
</evidence>
<comment type="caution">
    <text evidence="3">The sequence shown here is derived from an EMBL/GenBank/DDBJ whole genome shotgun (WGS) entry which is preliminary data.</text>
</comment>
<proteinExistence type="predicted"/>
<name>A0A9P5A8Y9_9HYPO</name>
<sequence>MRLLHTTKLELVEHNGRNIPLYAILSHTWGSNEVTYQDFQNGRAAEKKNSYSKIKTSSGVAALANIKYLWIDTCCIDKANNVELTRAINTMYYWYRGAHVCFAYLVDVPSNDDPYAPESYFSKSRWFTRGWTLQELIAPSDVIFFADNWTRIGSRRELSSVISGVTGIPVRFLLGASPLRDASIAQRMSWASQRETTEVEDIAYCLLGIFDIHMPLIYGERENAFRRLQEEILKVTDDQSIFAWRLDADVQVIKDDGPLASSPASFKRSGNIIKTTLAPAGGHSMGTRTPSFLSNRGLHLALPLVPKGQSYLAVLGCSDETMLNSRRTAIWLRDISTDGSVYQRIKFDKLETVKLDSIRKSQYKRICVQFMAPHQKSQPHPARNSQPHPVSTWDLRLHPENVIREYLLGWTLVMVIVYILPISSSGQMFASVICI</sequence>
<gene>
    <name evidence="3" type="ORF">FBEOM_12537</name>
</gene>
<protein>
    <submittedName>
        <fullName evidence="3">Ankyrin repeat-containing protein</fullName>
    </submittedName>
</protein>